<dbReference type="EC" id="2.7.13.3" evidence="2"/>
<dbReference type="InterPro" id="IPR036890">
    <property type="entry name" value="HATPase_C_sf"/>
</dbReference>
<gene>
    <name evidence="13" type="ORF">GCM10009802_54990</name>
</gene>
<sequence length="458" mass="48190">MTPHRSPASSSGGAGPRRWRRHRGADVAAAALCYPVTLLLTLMPGGLEERDGGLVRSRTPSLVFRHFPGLLADEPDGVLAAVGTWPAGVLVCLVVPGSTAWAVLHRRTRPQLLPAVAMLWLLLFANLAPVAVALYSYAAWHTDRRRLAAWSAAAPAVYVLGLGGGAFTRSTLTACLVAGVLPVTLGLWTGTRRRLVATLRDRAARLEREQRLRAEAATTAERTRIAREMHDVVAHRVSLMVLQAGGLEVSAADPAVAESAEQIRSTGREALTELREVLGVLRDEDRDDTGAAPTRPQPLLADLDRLVADWRAAGMAVTCERTGDGAELPALLERTAYRVVQEALTNAGKHAPGGDVRIVLDQRPRALTVRVASGPAPPATGTRAGAGAAASRISGGYGLTGLRERVVLAGGELTAGPDPHAGWLVRATLPHAAAAEPGADRPAQPGGGGPAVDEERHR</sequence>
<accession>A0ABN1ZJN9</accession>
<feature type="region of interest" description="Disordered" evidence="9">
    <location>
        <begin position="428"/>
        <end position="458"/>
    </location>
</feature>
<keyword evidence="7" id="KW-0067">ATP-binding</keyword>
<evidence type="ECO:0000256" key="9">
    <source>
        <dbReference type="SAM" id="MobiDB-lite"/>
    </source>
</evidence>
<keyword evidence="3" id="KW-0597">Phosphoprotein</keyword>
<dbReference type="EMBL" id="BAAAPF010000267">
    <property type="protein sequence ID" value="GAA1500073.1"/>
    <property type="molecule type" value="Genomic_DNA"/>
</dbReference>
<feature type="transmembrane region" description="Helical" evidence="10">
    <location>
        <begin position="78"/>
        <end position="104"/>
    </location>
</feature>
<dbReference type="SUPFAM" id="SSF55874">
    <property type="entry name" value="ATPase domain of HSP90 chaperone/DNA topoisomerase II/histidine kinase"/>
    <property type="match status" value="1"/>
</dbReference>
<evidence type="ECO:0000256" key="7">
    <source>
        <dbReference type="ARBA" id="ARBA00022840"/>
    </source>
</evidence>
<feature type="transmembrane region" description="Helical" evidence="10">
    <location>
        <begin position="116"/>
        <end position="135"/>
    </location>
</feature>
<proteinExistence type="predicted"/>
<comment type="catalytic activity">
    <reaction evidence="1">
        <text>ATP + protein L-histidine = ADP + protein N-phospho-L-histidine.</text>
        <dbReference type="EC" id="2.7.13.3"/>
    </reaction>
</comment>
<evidence type="ECO:0000256" key="6">
    <source>
        <dbReference type="ARBA" id="ARBA00022777"/>
    </source>
</evidence>
<dbReference type="InterPro" id="IPR050482">
    <property type="entry name" value="Sensor_HK_TwoCompSys"/>
</dbReference>
<reference evidence="13 14" key="1">
    <citation type="journal article" date="2019" name="Int. J. Syst. Evol. Microbiol.">
        <title>The Global Catalogue of Microorganisms (GCM) 10K type strain sequencing project: providing services to taxonomists for standard genome sequencing and annotation.</title>
        <authorList>
            <consortium name="The Broad Institute Genomics Platform"/>
            <consortium name="The Broad Institute Genome Sequencing Center for Infectious Disease"/>
            <person name="Wu L."/>
            <person name="Ma J."/>
        </authorList>
    </citation>
    <scope>NUCLEOTIDE SEQUENCE [LARGE SCALE GENOMIC DNA]</scope>
    <source>
        <strain evidence="13 14">JCM 15481</strain>
    </source>
</reference>
<evidence type="ECO:0000259" key="12">
    <source>
        <dbReference type="Pfam" id="PF07730"/>
    </source>
</evidence>
<evidence type="ECO:0000256" key="8">
    <source>
        <dbReference type="ARBA" id="ARBA00023012"/>
    </source>
</evidence>
<evidence type="ECO:0000313" key="13">
    <source>
        <dbReference type="EMBL" id="GAA1500073.1"/>
    </source>
</evidence>
<feature type="domain" description="Signal transduction histidine kinase subgroup 3 dimerisation and phosphoacceptor" evidence="12">
    <location>
        <begin position="221"/>
        <end position="284"/>
    </location>
</feature>
<evidence type="ECO:0000256" key="4">
    <source>
        <dbReference type="ARBA" id="ARBA00022679"/>
    </source>
</evidence>
<protein>
    <recommendedName>
        <fullName evidence="2">histidine kinase</fullName>
        <ecNumber evidence="2">2.7.13.3</ecNumber>
    </recommendedName>
</protein>
<dbReference type="PANTHER" id="PTHR24421">
    <property type="entry name" value="NITRATE/NITRITE SENSOR PROTEIN NARX-RELATED"/>
    <property type="match status" value="1"/>
</dbReference>
<name>A0ABN1ZJN9_9ACTN</name>
<evidence type="ECO:0000259" key="11">
    <source>
        <dbReference type="Pfam" id="PF02518"/>
    </source>
</evidence>
<dbReference type="Pfam" id="PF07730">
    <property type="entry name" value="HisKA_3"/>
    <property type="match status" value="1"/>
</dbReference>
<dbReference type="InterPro" id="IPR011712">
    <property type="entry name" value="Sig_transdc_His_kin_sub3_dim/P"/>
</dbReference>
<feature type="transmembrane region" description="Helical" evidence="10">
    <location>
        <begin position="147"/>
        <end position="167"/>
    </location>
</feature>
<evidence type="ECO:0000256" key="1">
    <source>
        <dbReference type="ARBA" id="ARBA00000085"/>
    </source>
</evidence>
<comment type="caution">
    <text evidence="13">The sequence shown here is derived from an EMBL/GenBank/DDBJ whole genome shotgun (WGS) entry which is preliminary data.</text>
</comment>
<keyword evidence="10" id="KW-0472">Membrane</keyword>
<evidence type="ECO:0000256" key="3">
    <source>
        <dbReference type="ARBA" id="ARBA00022553"/>
    </source>
</evidence>
<dbReference type="Gene3D" id="3.30.565.10">
    <property type="entry name" value="Histidine kinase-like ATPase, C-terminal domain"/>
    <property type="match status" value="1"/>
</dbReference>
<keyword evidence="10" id="KW-0812">Transmembrane</keyword>
<dbReference type="Proteomes" id="UP001500443">
    <property type="component" value="Unassembled WGS sequence"/>
</dbReference>
<dbReference type="Pfam" id="PF02518">
    <property type="entry name" value="HATPase_c"/>
    <property type="match status" value="1"/>
</dbReference>
<feature type="domain" description="Histidine kinase/HSP90-like ATPase" evidence="11">
    <location>
        <begin position="334"/>
        <end position="431"/>
    </location>
</feature>
<keyword evidence="14" id="KW-1185">Reference proteome</keyword>
<evidence type="ECO:0000256" key="2">
    <source>
        <dbReference type="ARBA" id="ARBA00012438"/>
    </source>
</evidence>
<evidence type="ECO:0000256" key="10">
    <source>
        <dbReference type="SAM" id="Phobius"/>
    </source>
</evidence>
<dbReference type="CDD" id="cd16917">
    <property type="entry name" value="HATPase_UhpB-NarQ-NarX-like"/>
    <property type="match status" value="1"/>
</dbReference>
<evidence type="ECO:0000256" key="5">
    <source>
        <dbReference type="ARBA" id="ARBA00022741"/>
    </source>
</evidence>
<evidence type="ECO:0000313" key="14">
    <source>
        <dbReference type="Proteomes" id="UP001500443"/>
    </source>
</evidence>
<keyword evidence="6" id="KW-0418">Kinase</keyword>
<organism evidence="13 14">
    <name type="scientific">Streptomyces synnematoformans</name>
    <dbReference type="NCBI Taxonomy" id="415721"/>
    <lineage>
        <taxon>Bacteria</taxon>
        <taxon>Bacillati</taxon>
        <taxon>Actinomycetota</taxon>
        <taxon>Actinomycetes</taxon>
        <taxon>Kitasatosporales</taxon>
        <taxon>Streptomycetaceae</taxon>
        <taxon>Streptomyces</taxon>
    </lineage>
</organism>
<dbReference type="RefSeq" id="WP_344293329.1">
    <property type="nucleotide sequence ID" value="NZ_BAAAPF010000267.1"/>
</dbReference>
<dbReference type="InterPro" id="IPR003594">
    <property type="entry name" value="HATPase_dom"/>
</dbReference>
<feature type="transmembrane region" description="Helical" evidence="10">
    <location>
        <begin position="174"/>
        <end position="191"/>
    </location>
</feature>
<keyword evidence="8" id="KW-0902">Two-component regulatory system</keyword>
<dbReference type="Gene3D" id="1.20.5.1930">
    <property type="match status" value="1"/>
</dbReference>
<dbReference type="PANTHER" id="PTHR24421:SF10">
    <property type="entry name" value="NITRATE_NITRITE SENSOR PROTEIN NARQ"/>
    <property type="match status" value="1"/>
</dbReference>
<feature type="transmembrane region" description="Helical" evidence="10">
    <location>
        <begin position="27"/>
        <end position="47"/>
    </location>
</feature>
<keyword evidence="4" id="KW-0808">Transferase</keyword>
<feature type="compositionally biased region" description="Low complexity" evidence="9">
    <location>
        <begin position="428"/>
        <end position="443"/>
    </location>
</feature>
<keyword evidence="5" id="KW-0547">Nucleotide-binding</keyword>
<keyword evidence="10" id="KW-1133">Transmembrane helix</keyword>